<evidence type="ECO:0000256" key="2">
    <source>
        <dbReference type="RuleBase" id="RU362080"/>
    </source>
</evidence>
<proteinExistence type="inferred from homology"/>
<sequence>MSQVGVKELKNRLTHYLRRTQKGEEIVVTDRGRPIALLQQIEAGKPGTREARLAQLAALGKIIPPTDVPSKRLKPLVYQGPSVGRAVIDDREER</sequence>
<dbReference type="Pfam" id="PF02604">
    <property type="entry name" value="PhdYeFM_antitox"/>
    <property type="match status" value="1"/>
</dbReference>
<dbReference type="InterPro" id="IPR036165">
    <property type="entry name" value="YefM-like_sf"/>
</dbReference>
<dbReference type="Proteomes" id="UP000198736">
    <property type="component" value="Unassembled WGS sequence"/>
</dbReference>
<evidence type="ECO:0000256" key="1">
    <source>
        <dbReference type="ARBA" id="ARBA00009981"/>
    </source>
</evidence>
<protein>
    <recommendedName>
        <fullName evidence="2">Antitoxin</fullName>
    </recommendedName>
</protein>
<dbReference type="Gene3D" id="3.40.1620.10">
    <property type="entry name" value="YefM-like domain"/>
    <property type="match status" value="1"/>
</dbReference>
<accession>A0A0S4LE46</accession>
<organism evidence="3 4">
    <name type="scientific">Candidatus Nitrospira nitrificans</name>
    <dbReference type="NCBI Taxonomy" id="1742973"/>
    <lineage>
        <taxon>Bacteria</taxon>
        <taxon>Pseudomonadati</taxon>
        <taxon>Nitrospirota</taxon>
        <taxon>Nitrospiria</taxon>
        <taxon>Nitrospirales</taxon>
        <taxon>Nitrospiraceae</taxon>
        <taxon>Nitrospira</taxon>
    </lineage>
</organism>
<gene>
    <name evidence="3" type="ORF">COMA2_20284</name>
</gene>
<keyword evidence="4" id="KW-1185">Reference proteome</keyword>
<dbReference type="InterPro" id="IPR006442">
    <property type="entry name" value="Antitoxin_Phd/YefM"/>
</dbReference>
<dbReference type="InterPro" id="IPR051416">
    <property type="entry name" value="phD-YefM_TA_antitoxins"/>
</dbReference>
<dbReference type="NCBIfam" id="TIGR01552">
    <property type="entry name" value="phd_fam"/>
    <property type="match status" value="1"/>
</dbReference>
<dbReference type="SUPFAM" id="SSF143120">
    <property type="entry name" value="YefM-like"/>
    <property type="match status" value="1"/>
</dbReference>
<evidence type="ECO:0000313" key="4">
    <source>
        <dbReference type="Proteomes" id="UP000198736"/>
    </source>
</evidence>
<name>A0A0S4LE46_9BACT</name>
<dbReference type="AlphaFoldDB" id="A0A0S4LE46"/>
<dbReference type="STRING" id="1742973.COMA2_20284"/>
<evidence type="ECO:0000313" key="3">
    <source>
        <dbReference type="EMBL" id="CUS35471.1"/>
    </source>
</evidence>
<comment type="similarity">
    <text evidence="1 2">Belongs to the phD/YefM antitoxin family.</text>
</comment>
<dbReference type="OrthoDB" id="4419580at2"/>
<reference evidence="4" key="1">
    <citation type="submission" date="2015-10" db="EMBL/GenBank/DDBJ databases">
        <authorList>
            <person name="Luecker S."/>
            <person name="Luecker S."/>
        </authorList>
    </citation>
    <scope>NUCLEOTIDE SEQUENCE [LARGE SCALE GENOMIC DNA]</scope>
</reference>
<comment type="function">
    <text evidence="2">Antitoxin component of a type II toxin-antitoxin (TA) system.</text>
</comment>
<dbReference type="PANTHER" id="PTHR35377">
    <property type="entry name" value="ANTITOXIN VAPB49-RELATED-RELATED"/>
    <property type="match status" value="1"/>
</dbReference>
<dbReference type="EMBL" id="CZPZ01000012">
    <property type="protein sequence ID" value="CUS35471.1"/>
    <property type="molecule type" value="Genomic_DNA"/>
</dbReference>